<reference evidence="2 3" key="1">
    <citation type="journal article" date="2023" name="Plants (Basel)">
        <title>Bridging the Gap: Combining Genomics and Transcriptomics Approaches to Understand Stylosanthes scabra, an Orphan Legume from the Brazilian Caatinga.</title>
        <authorList>
            <person name="Ferreira-Neto J.R.C."/>
            <person name="da Silva M.D."/>
            <person name="Binneck E."/>
            <person name="de Melo N.F."/>
            <person name="da Silva R.H."/>
            <person name="de Melo A.L.T.M."/>
            <person name="Pandolfi V."/>
            <person name="Bustamante F.O."/>
            <person name="Brasileiro-Vidal A.C."/>
            <person name="Benko-Iseppon A.M."/>
        </authorList>
    </citation>
    <scope>NUCLEOTIDE SEQUENCE [LARGE SCALE GENOMIC DNA]</scope>
    <source>
        <tissue evidence="2">Leaves</tissue>
    </source>
</reference>
<evidence type="ECO:0000259" key="1">
    <source>
        <dbReference type="PROSITE" id="PS50175"/>
    </source>
</evidence>
<comment type="caution">
    <text evidence="2">The sequence shown here is derived from an EMBL/GenBank/DDBJ whole genome shotgun (WGS) entry which is preliminary data.</text>
</comment>
<dbReference type="EMBL" id="JASCZI010272207">
    <property type="protein sequence ID" value="MED6221016.1"/>
    <property type="molecule type" value="Genomic_DNA"/>
</dbReference>
<organism evidence="2 3">
    <name type="scientific">Stylosanthes scabra</name>
    <dbReference type="NCBI Taxonomy" id="79078"/>
    <lineage>
        <taxon>Eukaryota</taxon>
        <taxon>Viridiplantae</taxon>
        <taxon>Streptophyta</taxon>
        <taxon>Embryophyta</taxon>
        <taxon>Tracheophyta</taxon>
        <taxon>Spermatophyta</taxon>
        <taxon>Magnoliopsida</taxon>
        <taxon>eudicotyledons</taxon>
        <taxon>Gunneridae</taxon>
        <taxon>Pentapetalae</taxon>
        <taxon>rosids</taxon>
        <taxon>fabids</taxon>
        <taxon>Fabales</taxon>
        <taxon>Fabaceae</taxon>
        <taxon>Papilionoideae</taxon>
        <taxon>50 kb inversion clade</taxon>
        <taxon>dalbergioids sensu lato</taxon>
        <taxon>Dalbergieae</taxon>
        <taxon>Pterocarpus clade</taxon>
        <taxon>Stylosanthes</taxon>
    </lineage>
</organism>
<dbReference type="Proteomes" id="UP001341840">
    <property type="component" value="Unassembled WGS sequence"/>
</dbReference>
<feature type="domain" description="Peptidase A2" evidence="1">
    <location>
        <begin position="13"/>
        <end position="26"/>
    </location>
</feature>
<name>A0ABU6ZGC7_9FABA</name>
<dbReference type="InterPro" id="IPR001995">
    <property type="entry name" value="Peptidase_A2_cat"/>
</dbReference>
<dbReference type="PROSITE" id="PS50175">
    <property type="entry name" value="ASP_PROT_RETROV"/>
    <property type="match status" value="1"/>
</dbReference>
<gene>
    <name evidence="2" type="ORF">PIB30_050429</name>
</gene>
<protein>
    <recommendedName>
        <fullName evidence="1">Peptidase A2 domain-containing protein</fullName>
    </recommendedName>
</protein>
<keyword evidence="3" id="KW-1185">Reference proteome</keyword>
<accession>A0ABU6ZGC7</accession>
<evidence type="ECO:0000313" key="2">
    <source>
        <dbReference type="EMBL" id="MED6221016.1"/>
    </source>
</evidence>
<proteinExistence type="predicted"/>
<evidence type="ECO:0000313" key="3">
    <source>
        <dbReference type="Proteomes" id="UP001341840"/>
    </source>
</evidence>
<sequence>MVISTKLGSGLVRRILVDTGADSNIIFRNAFNALGFKNGDMKTHQPGVTRLGDHFIKLDGNIDLLVKIGSGKTRRPLLGHDRNPFWRSRSCRNRNLALRKRSQDATRTFLTDLDLRVKEQPRPKLDGDLEKVQIGNSLERHTFLNQNLPYKLKQKLSEFLRGNGDLFTFTPPEHLELTRW</sequence>